<dbReference type="GO" id="GO:0004497">
    <property type="term" value="F:monooxygenase activity"/>
    <property type="evidence" value="ECO:0007669"/>
    <property type="project" value="UniProtKB-KW"/>
</dbReference>
<dbReference type="InterPro" id="IPR001128">
    <property type="entry name" value="Cyt_P450"/>
</dbReference>
<dbReference type="InterPro" id="IPR002401">
    <property type="entry name" value="Cyt_P450_E_grp-I"/>
</dbReference>
<dbReference type="STRING" id="1442371.A0A0D2JQQ0"/>
<dbReference type="GO" id="GO:0005506">
    <property type="term" value="F:iron ion binding"/>
    <property type="evidence" value="ECO:0007669"/>
    <property type="project" value="InterPro"/>
</dbReference>
<evidence type="ECO:0000313" key="12">
    <source>
        <dbReference type="Proteomes" id="UP000053411"/>
    </source>
</evidence>
<evidence type="ECO:0008006" key="13">
    <source>
        <dbReference type="Google" id="ProtNLM"/>
    </source>
</evidence>
<dbReference type="RefSeq" id="XP_016626927.1">
    <property type="nucleotide sequence ID" value="XM_016781956.1"/>
</dbReference>
<evidence type="ECO:0000256" key="1">
    <source>
        <dbReference type="ARBA" id="ARBA00001971"/>
    </source>
</evidence>
<dbReference type="InterPro" id="IPR036396">
    <property type="entry name" value="Cyt_P450_sf"/>
</dbReference>
<comment type="cofactor">
    <cofactor evidence="1 8">
        <name>heme</name>
        <dbReference type="ChEBI" id="CHEBI:30413"/>
    </cofactor>
</comment>
<dbReference type="GeneID" id="27717213"/>
<evidence type="ECO:0000256" key="6">
    <source>
        <dbReference type="ARBA" id="ARBA00023004"/>
    </source>
</evidence>
<keyword evidence="7 9" id="KW-0503">Monooxygenase</keyword>
<keyword evidence="5 9" id="KW-0560">Oxidoreductase</keyword>
<dbReference type="PANTHER" id="PTHR24305">
    <property type="entry name" value="CYTOCHROME P450"/>
    <property type="match status" value="1"/>
</dbReference>
<evidence type="ECO:0000256" key="2">
    <source>
        <dbReference type="ARBA" id="ARBA00010617"/>
    </source>
</evidence>
<proteinExistence type="inferred from homology"/>
<feature type="transmembrane region" description="Helical" evidence="10">
    <location>
        <begin position="20"/>
        <end position="42"/>
    </location>
</feature>
<evidence type="ECO:0000256" key="7">
    <source>
        <dbReference type="ARBA" id="ARBA00023033"/>
    </source>
</evidence>
<dbReference type="EMBL" id="KN848100">
    <property type="protein sequence ID" value="KIX92804.1"/>
    <property type="molecule type" value="Genomic_DNA"/>
</dbReference>
<keyword evidence="10" id="KW-0472">Membrane</keyword>
<evidence type="ECO:0000256" key="8">
    <source>
        <dbReference type="PIRSR" id="PIRSR602401-1"/>
    </source>
</evidence>
<sequence length="513" mass="58385">MVLAQEVLRFSLSDVLAPQALLVLFATGFCLIVLPFLVKGIYNVYFHPLRRIPGPKWTAFSEIPYTKTILQGNAVREINRLHKKYGPVVRVAPNQVSFVTMDSWKAIYGFRQGLKDGYEKDMHFFPPPLSGERGLVMALAKDHGRQRRVFSHAFSENSLRLQEPILRKYSDLLVQRLRQQVDSPTKGVVDIVSWFNFATFDAIADLTYGEPYGCLENSTYDPIVALTFAAFYAMAFNDAQLRIPWLKHFMGYFVPKEVLLQRETLMNFNIHKVERRLAMETQRDDFMTSAADALRTNALSLAEIQSCAQIFIVAGSETTATTLSAAVYLILSHPEVYKCLTKEVRSSFSHIDEISITTINSRLQYMLAVLNETLRIYPPVPTGFGRIVPKGGDVISGIFIPEGTSVYVSQYATNHCKEYFHEPDKFLPERWLGGEQFKNDNHAVFQPFSTGPRNCIGKNLAILEMRMILATLIWNFDLELLRDDGGAWLSEQKVFSLWSKGPLQIRLKPVQRD</sequence>
<dbReference type="AlphaFoldDB" id="A0A0D2JQQ0"/>
<evidence type="ECO:0000313" key="11">
    <source>
        <dbReference type="EMBL" id="KIX92804.1"/>
    </source>
</evidence>
<evidence type="ECO:0000256" key="9">
    <source>
        <dbReference type="RuleBase" id="RU000461"/>
    </source>
</evidence>
<evidence type="ECO:0000256" key="5">
    <source>
        <dbReference type="ARBA" id="ARBA00023002"/>
    </source>
</evidence>
<keyword evidence="12" id="KW-1185">Reference proteome</keyword>
<keyword evidence="10" id="KW-0812">Transmembrane</keyword>
<keyword evidence="3 8" id="KW-0349">Heme</keyword>
<accession>A0A0D2JQQ0</accession>
<dbReference type="InterPro" id="IPR017972">
    <property type="entry name" value="Cyt_P450_CS"/>
</dbReference>
<dbReference type="Pfam" id="PF00067">
    <property type="entry name" value="p450"/>
    <property type="match status" value="1"/>
</dbReference>
<evidence type="ECO:0000256" key="3">
    <source>
        <dbReference type="ARBA" id="ARBA00022617"/>
    </source>
</evidence>
<gene>
    <name evidence="11" type="ORF">Z520_11467</name>
</gene>
<comment type="similarity">
    <text evidence="2 9">Belongs to the cytochrome P450 family.</text>
</comment>
<reference evidence="11 12" key="1">
    <citation type="submission" date="2015-01" db="EMBL/GenBank/DDBJ databases">
        <title>The Genome Sequence of Fonsecaea multimorphosa CBS 102226.</title>
        <authorList>
            <consortium name="The Broad Institute Genomics Platform"/>
            <person name="Cuomo C."/>
            <person name="de Hoog S."/>
            <person name="Gorbushina A."/>
            <person name="Stielow B."/>
            <person name="Teixiera M."/>
            <person name="Abouelleil A."/>
            <person name="Chapman S.B."/>
            <person name="Priest M."/>
            <person name="Young S.K."/>
            <person name="Wortman J."/>
            <person name="Nusbaum C."/>
            <person name="Birren B."/>
        </authorList>
    </citation>
    <scope>NUCLEOTIDE SEQUENCE [LARGE SCALE GENOMIC DNA]</scope>
    <source>
        <strain evidence="11 12">CBS 102226</strain>
    </source>
</reference>
<dbReference type="GO" id="GO:0020037">
    <property type="term" value="F:heme binding"/>
    <property type="evidence" value="ECO:0007669"/>
    <property type="project" value="InterPro"/>
</dbReference>
<keyword evidence="10" id="KW-1133">Transmembrane helix</keyword>
<dbReference type="PROSITE" id="PS00086">
    <property type="entry name" value="CYTOCHROME_P450"/>
    <property type="match status" value="1"/>
</dbReference>
<dbReference type="Gene3D" id="1.10.630.10">
    <property type="entry name" value="Cytochrome P450"/>
    <property type="match status" value="1"/>
</dbReference>
<protein>
    <recommendedName>
        <fullName evidence="13">Isotrichodermin C-15 hydroxylase</fullName>
    </recommendedName>
</protein>
<evidence type="ECO:0000256" key="4">
    <source>
        <dbReference type="ARBA" id="ARBA00022723"/>
    </source>
</evidence>
<dbReference type="PANTHER" id="PTHR24305:SF29">
    <property type="entry name" value="BENZOATE-PARA-HYDROXYLASE"/>
    <property type="match status" value="1"/>
</dbReference>
<dbReference type="CDD" id="cd11058">
    <property type="entry name" value="CYP60B-like"/>
    <property type="match status" value="1"/>
</dbReference>
<dbReference type="PRINTS" id="PR00463">
    <property type="entry name" value="EP450I"/>
</dbReference>
<name>A0A0D2JQQ0_9EURO</name>
<dbReference type="InterPro" id="IPR050121">
    <property type="entry name" value="Cytochrome_P450_monoxygenase"/>
</dbReference>
<keyword evidence="6 8" id="KW-0408">Iron</keyword>
<evidence type="ECO:0000256" key="10">
    <source>
        <dbReference type="SAM" id="Phobius"/>
    </source>
</evidence>
<dbReference type="OrthoDB" id="1470350at2759"/>
<dbReference type="Proteomes" id="UP000053411">
    <property type="component" value="Unassembled WGS sequence"/>
</dbReference>
<feature type="binding site" description="axial binding residue" evidence="8">
    <location>
        <position position="455"/>
    </location>
    <ligand>
        <name>heme</name>
        <dbReference type="ChEBI" id="CHEBI:30413"/>
    </ligand>
    <ligandPart>
        <name>Fe</name>
        <dbReference type="ChEBI" id="CHEBI:18248"/>
    </ligandPart>
</feature>
<dbReference type="GO" id="GO:0016705">
    <property type="term" value="F:oxidoreductase activity, acting on paired donors, with incorporation or reduction of molecular oxygen"/>
    <property type="evidence" value="ECO:0007669"/>
    <property type="project" value="InterPro"/>
</dbReference>
<organism evidence="11 12">
    <name type="scientific">Fonsecaea multimorphosa CBS 102226</name>
    <dbReference type="NCBI Taxonomy" id="1442371"/>
    <lineage>
        <taxon>Eukaryota</taxon>
        <taxon>Fungi</taxon>
        <taxon>Dikarya</taxon>
        <taxon>Ascomycota</taxon>
        <taxon>Pezizomycotina</taxon>
        <taxon>Eurotiomycetes</taxon>
        <taxon>Chaetothyriomycetidae</taxon>
        <taxon>Chaetothyriales</taxon>
        <taxon>Herpotrichiellaceae</taxon>
        <taxon>Fonsecaea</taxon>
    </lineage>
</organism>
<dbReference type="SUPFAM" id="SSF48264">
    <property type="entry name" value="Cytochrome P450"/>
    <property type="match status" value="1"/>
</dbReference>
<dbReference type="VEuPathDB" id="FungiDB:Z520_11467"/>
<keyword evidence="4 8" id="KW-0479">Metal-binding</keyword>
<dbReference type="PRINTS" id="PR00385">
    <property type="entry name" value="P450"/>
</dbReference>